<reference evidence="4" key="1">
    <citation type="submission" date="2022-11" db="UniProtKB">
        <authorList>
            <consortium name="WormBaseParasite"/>
        </authorList>
    </citation>
    <scope>IDENTIFICATION</scope>
</reference>
<name>A0A915DVL6_9BILA</name>
<protein>
    <submittedName>
        <fullName evidence="4">Chitin-binding type-2 domain-containing protein</fullName>
    </submittedName>
</protein>
<evidence type="ECO:0000313" key="4">
    <source>
        <dbReference type="WBParaSite" id="jg23423.1"/>
    </source>
</evidence>
<dbReference type="PROSITE" id="PS50940">
    <property type="entry name" value="CHIT_BIND_II"/>
    <property type="match status" value="1"/>
</dbReference>
<dbReference type="AlphaFoldDB" id="A0A915DVL6"/>
<sequence>MALPFTISCYLAFHLICLYLSSKYVFGYVMSPHPSLRCDHLKGRSGLQGYIVPNNCSNLFYSCWNDEVQGPYFCREDQVFNLEVEICEQNGCYGHAPSLALRNNKNKKLGAYMAMKRCLPDNQQPGNSQMTQRIMGGTVVDTNKVAVWLQFDYVTGGWYGNSKEKTVCTGFFQKRKIKENGMSLEVGGTITGPWHNLPPRNNMKKTLQAKEVDFLCLGDRHIPDTILAEGWGYKT</sequence>
<keyword evidence="3" id="KW-1185">Reference proteome</keyword>
<organism evidence="3 4">
    <name type="scientific">Ditylenchus dipsaci</name>
    <dbReference type="NCBI Taxonomy" id="166011"/>
    <lineage>
        <taxon>Eukaryota</taxon>
        <taxon>Metazoa</taxon>
        <taxon>Ecdysozoa</taxon>
        <taxon>Nematoda</taxon>
        <taxon>Chromadorea</taxon>
        <taxon>Rhabditida</taxon>
        <taxon>Tylenchina</taxon>
        <taxon>Tylenchomorpha</taxon>
        <taxon>Sphaerularioidea</taxon>
        <taxon>Anguinidae</taxon>
        <taxon>Anguininae</taxon>
        <taxon>Ditylenchus</taxon>
    </lineage>
</organism>
<accession>A0A915DVL6</accession>
<proteinExistence type="predicted"/>
<dbReference type="Proteomes" id="UP000887574">
    <property type="component" value="Unplaced"/>
</dbReference>
<evidence type="ECO:0000313" key="3">
    <source>
        <dbReference type="Proteomes" id="UP000887574"/>
    </source>
</evidence>
<dbReference type="GO" id="GO:0005576">
    <property type="term" value="C:extracellular region"/>
    <property type="evidence" value="ECO:0007669"/>
    <property type="project" value="InterPro"/>
</dbReference>
<dbReference type="Pfam" id="PF01607">
    <property type="entry name" value="CBM_14"/>
    <property type="match status" value="1"/>
</dbReference>
<feature type="chain" id="PRO_5038104394" evidence="1">
    <location>
        <begin position="28"/>
        <end position="235"/>
    </location>
</feature>
<feature type="signal peptide" evidence="1">
    <location>
        <begin position="1"/>
        <end position="27"/>
    </location>
</feature>
<evidence type="ECO:0000256" key="1">
    <source>
        <dbReference type="SAM" id="SignalP"/>
    </source>
</evidence>
<evidence type="ECO:0000259" key="2">
    <source>
        <dbReference type="PROSITE" id="PS50940"/>
    </source>
</evidence>
<dbReference type="GO" id="GO:0008061">
    <property type="term" value="F:chitin binding"/>
    <property type="evidence" value="ECO:0007669"/>
    <property type="project" value="InterPro"/>
</dbReference>
<keyword evidence="1" id="KW-0732">Signal</keyword>
<dbReference type="InterPro" id="IPR002557">
    <property type="entry name" value="Chitin-bd_dom"/>
</dbReference>
<feature type="domain" description="Chitin-binding type-2" evidence="2">
    <location>
        <begin position="35"/>
        <end position="87"/>
    </location>
</feature>
<dbReference type="WBParaSite" id="jg23423.1">
    <property type="protein sequence ID" value="jg23423.1"/>
    <property type="gene ID" value="jg23423"/>
</dbReference>